<dbReference type="Gene3D" id="1.20.5.110">
    <property type="match status" value="1"/>
</dbReference>
<reference evidence="13" key="1">
    <citation type="submission" date="2023-01" db="EMBL/GenBank/DDBJ databases">
        <title>Key to firefly adult light organ development and bioluminescence: homeobox transcription factors regulate luciferase expression and transportation to peroxisome.</title>
        <authorList>
            <person name="Fu X."/>
        </authorList>
    </citation>
    <scope>NUCLEOTIDE SEQUENCE [LARGE SCALE GENOMIC DNA]</scope>
</reference>
<dbReference type="GO" id="GO:0042147">
    <property type="term" value="P:retrograde transport, endosome to Golgi"/>
    <property type="evidence" value="ECO:0007669"/>
    <property type="project" value="TreeGrafter"/>
</dbReference>
<dbReference type="FunFam" id="1.20.5.110:FF:000002">
    <property type="entry name" value="Vesicle transport through interaction with t-SNAREsB"/>
    <property type="match status" value="1"/>
</dbReference>
<evidence type="ECO:0000313" key="12">
    <source>
        <dbReference type="EMBL" id="KAK4884888.1"/>
    </source>
</evidence>
<gene>
    <name evidence="12" type="ORF">RN001_001159</name>
</gene>
<dbReference type="GO" id="GO:0048280">
    <property type="term" value="P:vesicle fusion with Golgi apparatus"/>
    <property type="evidence" value="ECO:0007669"/>
    <property type="project" value="TreeGrafter"/>
</dbReference>
<evidence type="ECO:0000313" key="13">
    <source>
        <dbReference type="Proteomes" id="UP001353858"/>
    </source>
</evidence>
<keyword evidence="6 10" id="KW-1133">Transmembrane helix</keyword>
<dbReference type="GO" id="GO:0005484">
    <property type="term" value="F:SNAP receptor activity"/>
    <property type="evidence" value="ECO:0007669"/>
    <property type="project" value="TreeGrafter"/>
</dbReference>
<evidence type="ECO:0000256" key="5">
    <source>
        <dbReference type="ARBA" id="ARBA00022927"/>
    </source>
</evidence>
<dbReference type="GO" id="GO:1903076">
    <property type="term" value="P:regulation of protein localization to plasma membrane"/>
    <property type="evidence" value="ECO:0007669"/>
    <property type="project" value="TreeGrafter"/>
</dbReference>
<evidence type="ECO:0000256" key="1">
    <source>
        <dbReference type="ARBA" id="ARBA00004211"/>
    </source>
</evidence>
<dbReference type="PANTHER" id="PTHR21230">
    <property type="entry name" value="VESICLE TRANSPORT V-SNARE PROTEIN VTI1-RELATED"/>
    <property type="match status" value="1"/>
</dbReference>
<evidence type="ECO:0000256" key="10">
    <source>
        <dbReference type="SAM" id="Phobius"/>
    </source>
</evidence>
<evidence type="ECO:0000256" key="4">
    <source>
        <dbReference type="ARBA" id="ARBA00022692"/>
    </source>
</evidence>
<keyword evidence="3" id="KW-0813">Transport</keyword>
<proteinExistence type="inferred from homology"/>
<organism evidence="12 13">
    <name type="scientific">Aquatica leii</name>
    <dbReference type="NCBI Taxonomy" id="1421715"/>
    <lineage>
        <taxon>Eukaryota</taxon>
        <taxon>Metazoa</taxon>
        <taxon>Ecdysozoa</taxon>
        <taxon>Arthropoda</taxon>
        <taxon>Hexapoda</taxon>
        <taxon>Insecta</taxon>
        <taxon>Pterygota</taxon>
        <taxon>Neoptera</taxon>
        <taxon>Endopterygota</taxon>
        <taxon>Coleoptera</taxon>
        <taxon>Polyphaga</taxon>
        <taxon>Elateriformia</taxon>
        <taxon>Elateroidea</taxon>
        <taxon>Lampyridae</taxon>
        <taxon>Luciolinae</taxon>
        <taxon>Aquatica</taxon>
    </lineage>
</organism>
<keyword evidence="4 10" id="KW-0812">Transmembrane</keyword>
<evidence type="ECO:0000256" key="6">
    <source>
        <dbReference type="ARBA" id="ARBA00022989"/>
    </source>
</evidence>
<keyword evidence="5" id="KW-0653">Protein transport</keyword>
<sequence length="114" mass="13007">MRSNQNLDWDDRNRQTVLEGRAILERTGDSIARSHQIAIETENIGTEVLSELGDQRETLLRAKNRLTNANEQLDNSKNILRQMTRGVIYNKLILILIIGLELAILGVLCYVKFS</sequence>
<dbReference type="Pfam" id="PF12352">
    <property type="entry name" value="V-SNARE_C"/>
    <property type="match status" value="1"/>
</dbReference>
<protein>
    <recommendedName>
        <fullName evidence="11">t-SNARE coiled-coil homology domain-containing protein</fullName>
    </recommendedName>
</protein>
<dbReference type="GO" id="GO:0016236">
    <property type="term" value="P:macroautophagy"/>
    <property type="evidence" value="ECO:0007669"/>
    <property type="project" value="TreeGrafter"/>
</dbReference>
<dbReference type="GO" id="GO:0005789">
    <property type="term" value="C:endoplasmic reticulum membrane"/>
    <property type="evidence" value="ECO:0007669"/>
    <property type="project" value="TreeGrafter"/>
</dbReference>
<dbReference type="SMART" id="SM00397">
    <property type="entry name" value="t_SNARE"/>
    <property type="match status" value="1"/>
</dbReference>
<comment type="subcellular location">
    <subcellularLocation>
        <location evidence="1">Membrane</location>
        <topology evidence="1">Single-pass type IV membrane protein</topology>
    </subcellularLocation>
</comment>
<keyword evidence="7 9" id="KW-0175">Coiled coil</keyword>
<feature type="coiled-coil region" evidence="9">
    <location>
        <begin position="49"/>
        <end position="83"/>
    </location>
</feature>
<dbReference type="SUPFAM" id="SSF58038">
    <property type="entry name" value="SNARE fusion complex"/>
    <property type="match status" value="1"/>
</dbReference>
<evidence type="ECO:0000256" key="7">
    <source>
        <dbReference type="ARBA" id="ARBA00023054"/>
    </source>
</evidence>
<comment type="caution">
    <text evidence="12">The sequence shown here is derived from an EMBL/GenBank/DDBJ whole genome shotgun (WGS) entry which is preliminary data.</text>
</comment>
<comment type="similarity">
    <text evidence="2">Belongs to the VTI1 family.</text>
</comment>
<dbReference type="GO" id="GO:0006896">
    <property type="term" value="P:Golgi to vacuole transport"/>
    <property type="evidence" value="ECO:0007669"/>
    <property type="project" value="TreeGrafter"/>
</dbReference>
<dbReference type="GO" id="GO:0031902">
    <property type="term" value="C:late endosome membrane"/>
    <property type="evidence" value="ECO:0007669"/>
    <property type="project" value="TreeGrafter"/>
</dbReference>
<name>A0AAN7PG21_9COLE</name>
<dbReference type="Proteomes" id="UP001353858">
    <property type="component" value="Unassembled WGS sequence"/>
</dbReference>
<evidence type="ECO:0000259" key="11">
    <source>
        <dbReference type="SMART" id="SM00397"/>
    </source>
</evidence>
<dbReference type="EMBL" id="JARPUR010000001">
    <property type="protein sequence ID" value="KAK4884888.1"/>
    <property type="molecule type" value="Genomic_DNA"/>
</dbReference>
<dbReference type="GO" id="GO:0000149">
    <property type="term" value="F:SNARE binding"/>
    <property type="evidence" value="ECO:0007669"/>
    <property type="project" value="TreeGrafter"/>
</dbReference>
<feature type="domain" description="T-SNARE coiled-coil homology" evidence="11">
    <location>
        <begin position="16"/>
        <end position="83"/>
    </location>
</feature>
<dbReference type="GO" id="GO:0006891">
    <property type="term" value="P:intra-Golgi vesicle-mediated transport"/>
    <property type="evidence" value="ECO:0007669"/>
    <property type="project" value="TreeGrafter"/>
</dbReference>
<dbReference type="PANTHER" id="PTHR21230:SF89">
    <property type="entry name" value="VESICLE TRANSPORT THROUGH INTERACTION WITH T-SNARES HOMOLOG 1B"/>
    <property type="match status" value="1"/>
</dbReference>
<keyword evidence="8 10" id="KW-0472">Membrane</keyword>
<dbReference type="GO" id="GO:0015031">
    <property type="term" value="P:protein transport"/>
    <property type="evidence" value="ECO:0007669"/>
    <property type="project" value="UniProtKB-KW"/>
</dbReference>
<accession>A0AAN7PG21</accession>
<evidence type="ECO:0000256" key="8">
    <source>
        <dbReference type="ARBA" id="ARBA00023136"/>
    </source>
</evidence>
<keyword evidence="13" id="KW-1185">Reference proteome</keyword>
<dbReference type="AlphaFoldDB" id="A0AAN7PG21"/>
<dbReference type="GO" id="GO:0031201">
    <property type="term" value="C:SNARE complex"/>
    <property type="evidence" value="ECO:0007669"/>
    <property type="project" value="TreeGrafter"/>
</dbReference>
<evidence type="ECO:0000256" key="9">
    <source>
        <dbReference type="SAM" id="Coils"/>
    </source>
</evidence>
<dbReference type="CDD" id="cd15890">
    <property type="entry name" value="SNARE_Vti1b"/>
    <property type="match status" value="1"/>
</dbReference>
<dbReference type="GO" id="GO:0005829">
    <property type="term" value="C:cytosol"/>
    <property type="evidence" value="ECO:0007669"/>
    <property type="project" value="GOC"/>
</dbReference>
<feature type="transmembrane region" description="Helical" evidence="10">
    <location>
        <begin position="92"/>
        <end position="113"/>
    </location>
</feature>
<evidence type="ECO:0000256" key="3">
    <source>
        <dbReference type="ARBA" id="ARBA00022448"/>
    </source>
</evidence>
<dbReference type="GO" id="GO:0005794">
    <property type="term" value="C:Golgi apparatus"/>
    <property type="evidence" value="ECO:0007669"/>
    <property type="project" value="TreeGrafter"/>
</dbReference>
<evidence type="ECO:0000256" key="2">
    <source>
        <dbReference type="ARBA" id="ARBA00006108"/>
    </source>
</evidence>
<dbReference type="InterPro" id="IPR000727">
    <property type="entry name" value="T_SNARE_dom"/>
</dbReference>
<dbReference type="GO" id="GO:0012507">
    <property type="term" value="C:ER to Golgi transport vesicle membrane"/>
    <property type="evidence" value="ECO:0007669"/>
    <property type="project" value="TreeGrafter"/>
</dbReference>